<dbReference type="Proteomes" id="UP001165060">
    <property type="component" value="Unassembled WGS sequence"/>
</dbReference>
<dbReference type="Pfam" id="PF04359">
    <property type="entry name" value="DUF493"/>
    <property type="match status" value="1"/>
</dbReference>
<name>A0ABQ6MD02_9STRA</name>
<comment type="caution">
    <text evidence="1">The sequence shown here is derived from an EMBL/GenBank/DDBJ whole genome shotgun (WGS) entry which is preliminary data.</text>
</comment>
<sequence length="96" mass="10732">MYTDPSTGAQSRVFDALVSYPSEFTLKIIGSGETFVKDMLALLNEHSNGGVTESKVRRTANGKWESITATVMVDSGDMVYLLYEKIDEDPRVKFKF</sequence>
<dbReference type="EMBL" id="BRYB01003984">
    <property type="protein sequence ID" value="GMI23798.1"/>
    <property type="molecule type" value="Genomic_DNA"/>
</dbReference>
<reference evidence="1 2" key="1">
    <citation type="journal article" date="2023" name="Commun. Biol.">
        <title>Genome analysis of Parmales, the sister group of diatoms, reveals the evolutionary specialization of diatoms from phago-mixotrophs to photoautotrophs.</title>
        <authorList>
            <person name="Ban H."/>
            <person name="Sato S."/>
            <person name="Yoshikawa S."/>
            <person name="Yamada K."/>
            <person name="Nakamura Y."/>
            <person name="Ichinomiya M."/>
            <person name="Sato N."/>
            <person name="Blanc-Mathieu R."/>
            <person name="Endo H."/>
            <person name="Kuwata A."/>
            <person name="Ogata H."/>
        </authorList>
    </citation>
    <scope>NUCLEOTIDE SEQUENCE [LARGE SCALE GENOMIC DNA]</scope>
</reference>
<dbReference type="Gene3D" id="3.30.70.260">
    <property type="match status" value="1"/>
</dbReference>
<dbReference type="InterPro" id="IPR027471">
    <property type="entry name" value="YbeD-like_sf"/>
</dbReference>
<accession>A0ABQ6MD02</accession>
<dbReference type="InterPro" id="IPR007454">
    <property type="entry name" value="UPF0250_YbeD-like"/>
</dbReference>
<evidence type="ECO:0000313" key="1">
    <source>
        <dbReference type="EMBL" id="GMI23798.1"/>
    </source>
</evidence>
<protein>
    <submittedName>
        <fullName evidence="1">Uncharacterized protein</fullName>
    </submittedName>
</protein>
<dbReference type="SUPFAM" id="SSF117991">
    <property type="entry name" value="YbeD/HP0495-like"/>
    <property type="match status" value="1"/>
</dbReference>
<gene>
    <name evidence="1" type="ORF">TeGR_g9816</name>
</gene>
<proteinExistence type="predicted"/>
<evidence type="ECO:0000313" key="2">
    <source>
        <dbReference type="Proteomes" id="UP001165060"/>
    </source>
</evidence>
<organism evidence="1 2">
    <name type="scientific">Tetraparma gracilis</name>
    <dbReference type="NCBI Taxonomy" id="2962635"/>
    <lineage>
        <taxon>Eukaryota</taxon>
        <taxon>Sar</taxon>
        <taxon>Stramenopiles</taxon>
        <taxon>Ochrophyta</taxon>
        <taxon>Bolidophyceae</taxon>
        <taxon>Parmales</taxon>
        <taxon>Triparmaceae</taxon>
        <taxon>Tetraparma</taxon>
    </lineage>
</organism>
<keyword evidence="2" id="KW-1185">Reference proteome</keyword>